<proteinExistence type="predicted"/>
<evidence type="ECO:0000313" key="3">
    <source>
        <dbReference type="EMBL" id="OYQ33940.1"/>
    </source>
</evidence>
<evidence type="ECO:0000313" key="4">
    <source>
        <dbReference type="Proteomes" id="UP000216991"/>
    </source>
</evidence>
<evidence type="ECO:0000259" key="2">
    <source>
        <dbReference type="Pfam" id="PF22879"/>
    </source>
</evidence>
<dbReference type="InterPro" id="IPR055101">
    <property type="entry name" value="AIPR_N"/>
</dbReference>
<dbReference type="Pfam" id="PF10592">
    <property type="entry name" value="AIPR"/>
    <property type="match status" value="1"/>
</dbReference>
<evidence type="ECO:0000259" key="1">
    <source>
        <dbReference type="Pfam" id="PF10592"/>
    </source>
</evidence>
<accession>A0A255YZV9</accession>
<dbReference type="InterPro" id="IPR018891">
    <property type="entry name" value="AIPR_C"/>
</dbReference>
<name>A0A255YZV9_9SPHN</name>
<reference evidence="3 4" key="1">
    <citation type="submission" date="2017-07" db="EMBL/GenBank/DDBJ databases">
        <title>Sandarakinorhabdus cyanobacteriorum sp. nov., a novel bacterium isolated from cyanobacterial aggregates in a eutrophic lake.</title>
        <authorList>
            <person name="Cai H."/>
        </authorList>
    </citation>
    <scope>NUCLEOTIDE SEQUENCE [LARGE SCALE GENOMIC DNA]</scope>
    <source>
        <strain evidence="3 4">TH057</strain>
    </source>
</reference>
<feature type="domain" description="Abortive infection phage resistance protein N-terminal" evidence="2">
    <location>
        <begin position="79"/>
        <end position="227"/>
    </location>
</feature>
<feature type="domain" description="Abortive phage infection protein C-terminal" evidence="1">
    <location>
        <begin position="287"/>
        <end position="610"/>
    </location>
</feature>
<evidence type="ECO:0008006" key="5">
    <source>
        <dbReference type="Google" id="ProtNLM"/>
    </source>
</evidence>
<dbReference type="EMBL" id="NOXT01000073">
    <property type="protein sequence ID" value="OYQ33940.1"/>
    <property type="molecule type" value="Genomic_DNA"/>
</dbReference>
<dbReference type="Proteomes" id="UP000216991">
    <property type="component" value="Unassembled WGS sequence"/>
</dbReference>
<dbReference type="AlphaFoldDB" id="A0A255YZV9"/>
<sequence>MWWTGFPASHPIGQDRVFAACSILSTLPPASPLPFLLPKLRTKSGAIAMSERIEDFLKELLHDVSLTAAANGEFKEDVFFRQMCDHLVAAGELETHERATHADRGIRIDGHGGNPDEADGNLSLIVLDFHQDDTIESLTGTEMDAIFNRLTNFMKRAREPAFRNALDDSSTALDAAVHINAMWVKARRVKLILISNRRLSARVDGRDAVTIDGKTVTYSVWDLERLWKYVSSGREREDMELDLVDEFGGAIPALPAHLGTGDYEAFLCVVPGAQIARIYDRWGSRLLEQNVRSFLQLKGNVNKGMARTIRETPEMFFAYNNGITATAEAVTLSDDGTGIARIRNLQIVNGGQTTASLHLHRAKGGTLDNVFVQMKLSIVRPERSEEVVPRISEYANTQNKVNAADFFANHPFHIELEKLSRRILAPPVEGTFTQTRWFYERSRGQYQNAKASTSGAAQKKFDAEWPKAQLITKTDLAKFLNLWPGEFGMVNPCSVCRGAQKTFSDFAANVSSKWSDTSLAGVNDEFFKECVAKAIIFLETEKIVSNRPWYQKGYRAQIVAHALAKLAWDIQQRQDSLNFTAVWDRQTLPPALHEAIIAAVDAVREVVTSPAQPGQNITEWAKITACWQRVQALEIEWPEALPDILQSVADARAARKGAKATKKAYDATQAAIDVINLGAAYWQQLMQWPGVRKAITPKELSLVALAAQGRSLSDKQGVAAMEARDKAIDAGFPAG</sequence>
<comment type="caution">
    <text evidence="3">The sequence shown here is derived from an EMBL/GenBank/DDBJ whole genome shotgun (WGS) entry which is preliminary data.</text>
</comment>
<keyword evidence="4" id="KW-1185">Reference proteome</keyword>
<dbReference type="Pfam" id="PF22879">
    <property type="entry name" value="AIPR_N"/>
    <property type="match status" value="1"/>
</dbReference>
<protein>
    <recommendedName>
        <fullName evidence="5">AIPR protein</fullName>
    </recommendedName>
</protein>
<organism evidence="3 4">
    <name type="scientific">Sandarakinorhabdus cyanobacteriorum</name>
    <dbReference type="NCBI Taxonomy" id="1981098"/>
    <lineage>
        <taxon>Bacteria</taxon>
        <taxon>Pseudomonadati</taxon>
        <taxon>Pseudomonadota</taxon>
        <taxon>Alphaproteobacteria</taxon>
        <taxon>Sphingomonadales</taxon>
        <taxon>Sphingosinicellaceae</taxon>
        <taxon>Sandarakinorhabdus</taxon>
    </lineage>
</organism>
<gene>
    <name evidence="3" type="ORF">CHU93_02785</name>
</gene>